<dbReference type="RefSeq" id="WP_230475604.1">
    <property type="nucleotide sequence ID" value="NZ_CP072842.1"/>
</dbReference>
<evidence type="ECO:0000313" key="1">
    <source>
        <dbReference type="EMBL" id="QTV04981.1"/>
    </source>
</evidence>
<organism evidence="1 2">
    <name type="scientific">Faecalibacter bovis</name>
    <dbReference type="NCBI Taxonomy" id="2898187"/>
    <lineage>
        <taxon>Bacteria</taxon>
        <taxon>Pseudomonadati</taxon>
        <taxon>Bacteroidota</taxon>
        <taxon>Flavobacteriia</taxon>
        <taxon>Flavobacteriales</taxon>
        <taxon>Weeksellaceae</taxon>
        <taxon>Faecalibacter</taxon>
    </lineage>
</organism>
<proteinExistence type="predicted"/>
<evidence type="ECO:0000313" key="2">
    <source>
        <dbReference type="Proteomes" id="UP000672011"/>
    </source>
</evidence>
<keyword evidence="2" id="KW-1185">Reference proteome</keyword>
<dbReference type="Proteomes" id="UP000672011">
    <property type="component" value="Chromosome"/>
</dbReference>
<reference evidence="1 2" key="1">
    <citation type="journal article" date="2021" name="Int. J. Syst. Evol. Microbiol.">
        <title>Faecalibacter bovis sp. nov., isolated from cow faeces.</title>
        <authorList>
            <person name="Li F."/>
            <person name="Zhao W."/>
            <person name="Hong Q."/>
            <person name="Shao Q."/>
            <person name="Song J."/>
            <person name="Yang S."/>
        </authorList>
    </citation>
    <scope>NUCLEOTIDE SEQUENCE [LARGE SCALE GENOMIC DNA]</scope>
    <source>
        <strain evidence="1 2">ZY171143</strain>
    </source>
</reference>
<gene>
    <name evidence="1" type="ORF">J9309_09290</name>
</gene>
<sequence length="193" mass="22694">MNMNSKFSTLLQQSKVEQSIIAIFQDPAASDFRAGYIVDVNDEFFVMQHISKFGKKDGLIIEPIYKIRRIDKDDYCKCLQYVFENNADLDLQNEVVLNIPKEENWIFHTLNEIKGEQDYIVRISINNETQFSGFVNDVTDEDFSLRCIGADGQDEGNLYFMIDDVTSFRINDIEARRRLMIYNYRQSIDFYNE</sequence>
<protein>
    <submittedName>
        <fullName evidence="1">Uncharacterized protein</fullName>
    </submittedName>
</protein>
<name>A0ABX7XAR3_9FLAO</name>
<accession>A0ABX7XAR3</accession>
<reference evidence="2" key="2">
    <citation type="submission" date="2021-04" db="EMBL/GenBank/DDBJ databases">
        <title>Taxonomy of Flavobacteriaceae bacterium ZY171143.</title>
        <authorList>
            <person name="Li F."/>
        </authorList>
    </citation>
    <scope>NUCLEOTIDE SEQUENCE [LARGE SCALE GENOMIC DNA]</scope>
    <source>
        <strain evidence="2">ZY171143</strain>
    </source>
</reference>
<dbReference type="EMBL" id="CP072842">
    <property type="protein sequence ID" value="QTV04981.1"/>
    <property type="molecule type" value="Genomic_DNA"/>
</dbReference>